<evidence type="ECO:0000313" key="3">
    <source>
        <dbReference type="Proteomes" id="UP000326924"/>
    </source>
</evidence>
<evidence type="ECO:0000313" key="2">
    <source>
        <dbReference type="EMBL" id="KAA8914646.1"/>
    </source>
</evidence>
<dbReference type="Proteomes" id="UP000326924">
    <property type="component" value="Unassembled WGS sequence"/>
</dbReference>
<protein>
    <submittedName>
        <fullName evidence="2">Uncharacterized protein</fullName>
    </submittedName>
</protein>
<sequence length="108" mass="11867">MSPTTTIFLLLLLSLVLPIMLLFCALHYIKVSKTAVGRNIGMQASWEVNYELQTFASRSSCSSSSSSSSESCCHDKREVDLEAGRMPKMAVFEAAREGETASIRLVTE</sequence>
<organism evidence="2 3">
    <name type="scientific">Sphaerosporella brunnea</name>
    <dbReference type="NCBI Taxonomy" id="1250544"/>
    <lineage>
        <taxon>Eukaryota</taxon>
        <taxon>Fungi</taxon>
        <taxon>Dikarya</taxon>
        <taxon>Ascomycota</taxon>
        <taxon>Pezizomycotina</taxon>
        <taxon>Pezizomycetes</taxon>
        <taxon>Pezizales</taxon>
        <taxon>Pyronemataceae</taxon>
        <taxon>Sphaerosporella</taxon>
    </lineage>
</organism>
<comment type="caution">
    <text evidence="2">The sequence shown here is derived from an EMBL/GenBank/DDBJ whole genome shotgun (WGS) entry which is preliminary data.</text>
</comment>
<keyword evidence="3" id="KW-1185">Reference proteome</keyword>
<dbReference type="InParanoid" id="A0A5J5FAM9"/>
<reference evidence="2 3" key="1">
    <citation type="submission" date="2019-09" db="EMBL/GenBank/DDBJ databases">
        <title>Draft genome of the ectomycorrhizal ascomycete Sphaerosporella brunnea.</title>
        <authorList>
            <consortium name="DOE Joint Genome Institute"/>
            <person name="Benucci G.M."/>
            <person name="Marozzi G."/>
            <person name="Antonielli L."/>
            <person name="Sanchez S."/>
            <person name="Marco P."/>
            <person name="Wang X."/>
            <person name="Falini L.B."/>
            <person name="Barry K."/>
            <person name="Haridas S."/>
            <person name="Lipzen A."/>
            <person name="Labutti K."/>
            <person name="Grigoriev I.V."/>
            <person name="Murat C."/>
            <person name="Martin F."/>
            <person name="Albertini E."/>
            <person name="Donnini D."/>
            <person name="Bonito G."/>
        </authorList>
    </citation>
    <scope>NUCLEOTIDE SEQUENCE [LARGE SCALE GENOMIC DNA]</scope>
    <source>
        <strain evidence="2 3">Sb_GMNB300</strain>
    </source>
</reference>
<proteinExistence type="predicted"/>
<keyword evidence="1" id="KW-0812">Transmembrane</keyword>
<accession>A0A5J5FAM9</accession>
<keyword evidence="1" id="KW-1133">Transmembrane helix</keyword>
<name>A0A5J5FAM9_9PEZI</name>
<dbReference type="AlphaFoldDB" id="A0A5J5FAM9"/>
<evidence type="ECO:0000256" key="1">
    <source>
        <dbReference type="SAM" id="Phobius"/>
    </source>
</evidence>
<feature type="transmembrane region" description="Helical" evidence="1">
    <location>
        <begin position="6"/>
        <end position="29"/>
    </location>
</feature>
<keyword evidence="1" id="KW-0472">Membrane</keyword>
<gene>
    <name evidence="2" type="ORF">FN846DRAFT_901908</name>
</gene>
<dbReference type="EMBL" id="VXIS01000004">
    <property type="protein sequence ID" value="KAA8914646.1"/>
    <property type="molecule type" value="Genomic_DNA"/>
</dbReference>